<dbReference type="Gene3D" id="3.40.718.10">
    <property type="entry name" value="Isopropylmalate Dehydrogenase"/>
    <property type="match status" value="1"/>
</dbReference>
<dbReference type="GO" id="GO:0000287">
    <property type="term" value="F:magnesium ion binding"/>
    <property type="evidence" value="ECO:0007669"/>
    <property type="project" value="InterPro"/>
</dbReference>
<dbReference type="InterPro" id="IPR019818">
    <property type="entry name" value="IsoCit/isopropylmalate_DH_CS"/>
</dbReference>
<evidence type="ECO:0000256" key="4">
    <source>
        <dbReference type="ARBA" id="ARBA00013126"/>
    </source>
</evidence>
<keyword evidence="8" id="KW-0464">Manganese</keyword>
<evidence type="ECO:0000256" key="7">
    <source>
        <dbReference type="ARBA" id="ARBA00023027"/>
    </source>
</evidence>
<dbReference type="EC" id="1.1.1.83" evidence="4"/>
<comment type="cofactor">
    <cofactor evidence="2">
        <name>Mg(2+)</name>
        <dbReference type="ChEBI" id="CHEBI:18420"/>
    </cofactor>
</comment>
<dbReference type="NCBIfam" id="NF006048">
    <property type="entry name" value="PRK08194.1"/>
    <property type="match status" value="1"/>
</dbReference>
<evidence type="ECO:0000256" key="8">
    <source>
        <dbReference type="ARBA" id="ARBA00023211"/>
    </source>
</evidence>
<dbReference type="GO" id="GO:0046553">
    <property type="term" value="F:D-malate dehydrogenase (decarboxylating) (NAD+) activity"/>
    <property type="evidence" value="ECO:0007669"/>
    <property type="project" value="UniProtKB-EC"/>
</dbReference>
<sequence>MKHNEVKKLQKHFSIAIIPGDGIGPEVVNEGLKVLKVLEEVHSDVRFIYDFYDWNCEYYLKHGRMMPTNGLNLLEDYDTILFGAVGAPTVPDHVSVWELILPIRRHFQQYVNLRPVKLLKGLESPLRYKSHDDLDFVVIRENTEGEYSNIGGRLHEGTPYETAIQNNVFTRYGSERILKYAYSVAESRPKKRLTVATKSNAINHTMPFWDEIVKEIGNEHPQIDVQLYHIDALAAYFISKPESFDVVAGSNLFGDILTDLGAAIVGGLGLAPSGNINPERKYPSMFEPIHGSAPDIAGKGIANPIAQIWSISLMMDHLRLPELGKLVLSAIEEVLFDGTVRTPDLGGTANTMEMGDAIVSKIREMSLKTNLGEKK</sequence>
<accession>A0AAX0RVJ0</accession>
<dbReference type="PANTHER" id="PTHR43275">
    <property type="entry name" value="D-MALATE DEHYDROGENASE [DECARBOXYLATING]"/>
    <property type="match status" value="1"/>
</dbReference>
<comment type="similarity">
    <text evidence="3">Belongs to the isocitrate and isopropylmalate dehydrogenases family.</text>
</comment>
<evidence type="ECO:0000256" key="1">
    <source>
        <dbReference type="ARBA" id="ARBA00001936"/>
    </source>
</evidence>
<comment type="caution">
    <text evidence="11">The sequence shown here is derived from an EMBL/GenBank/DDBJ whole genome shotgun (WGS) entry which is preliminary data.</text>
</comment>
<dbReference type="InterPro" id="IPR011829">
    <property type="entry name" value="TTC_DH"/>
</dbReference>
<organism evidence="11 12">
    <name type="scientific">Peribacillus butanolivorans</name>
    <dbReference type="NCBI Taxonomy" id="421767"/>
    <lineage>
        <taxon>Bacteria</taxon>
        <taxon>Bacillati</taxon>
        <taxon>Bacillota</taxon>
        <taxon>Bacilli</taxon>
        <taxon>Bacillales</taxon>
        <taxon>Bacillaceae</taxon>
        <taxon>Peribacillus</taxon>
    </lineage>
</organism>
<gene>
    <name evidence="11" type="ORF">CN689_23845</name>
</gene>
<dbReference type="PROSITE" id="PS00470">
    <property type="entry name" value="IDH_IMDH"/>
    <property type="match status" value="1"/>
</dbReference>
<proteinExistence type="inferred from homology"/>
<keyword evidence="6" id="KW-0560">Oxidoreductase</keyword>
<evidence type="ECO:0000256" key="3">
    <source>
        <dbReference type="ARBA" id="ARBA00007769"/>
    </source>
</evidence>
<evidence type="ECO:0000313" key="12">
    <source>
        <dbReference type="Proteomes" id="UP000220106"/>
    </source>
</evidence>
<dbReference type="RefSeq" id="WP_098177641.1">
    <property type="nucleotide sequence ID" value="NZ_CP050509.1"/>
</dbReference>
<reference evidence="11 12" key="1">
    <citation type="submission" date="2017-09" db="EMBL/GenBank/DDBJ databases">
        <title>Large-scale bioinformatics analysis of Bacillus genomes uncovers conserved roles of natural products in bacterial physiology.</title>
        <authorList>
            <consortium name="Agbiome Team Llc"/>
            <person name="Bleich R.M."/>
            <person name="Kirk G.J."/>
            <person name="Santa Maria K.C."/>
            <person name="Allen S.E."/>
            <person name="Farag S."/>
            <person name="Shank E.A."/>
            <person name="Bowers A."/>
        </authorList>
    </citation>
    <scope>NUCLEOTIDE SEQUENCE [LARGE SCALE GENOMIC DNA]</scope>
    <source>
        <strain evidence="11 12">AFS003229</strain>
    </source>
</reference>
<protein>
    <recommendedName>
        <fullName evidence="4">D-malate dehydrogenase (decarboxylating)</fullName>
        <ecNumber evidence="4">1.1.1.83</ecNumber>
    </recommendedName>
</protein>
<dbReference type="GO" id="GO:0051287">
    <property type="term" value="F:NAD binding"/>
    <property type="evidence" value="ECO:0007669"/>
    <property type="project" value="InterPro"/>
</dbReference>
<evidence type="ECO:0000256" key="6">
    <source>
        <dbReference type="ARBA" id="ARBA00023002"/>
    </source>
</evidence>
<feature type="domain" description="Isopropylmalate dehydrogenase-like" evidence="10">
    <location>
        <begin position="14"/>
        <end position="358"/>
    </location>
</feature>
<evidence type="ECO:0000256" key="2">
    <source>
        <dbReference type="ARBA" id="ARBA00001946"/>
    </source>
</evidence>
<dbReference type="SUPFAM" id="SSF53659">
    <property type="entry name" value="Isocitrate/Isopropylmalate dehydrogenase-like"/>
    <property type="match status" value="1"/>
</dbReference>
<dbReference type="NCBIfam" id="TIGR02089">
    <property type="entry name" value="TTC"/>
    <property type="match status" value="1"/>
</dbReference>
<evidence type="ECO:0000256" key="9">
    <source>
        <dbReference type="ARBA" id="ARBA00049301"/>
    </source>
</evidence>
<keyword evidence="7" id="KW-0520">NAD</keyword>
<name>A0AAX0RVJ0_9BACI</name>
<evidence type="ECO:0000256" key="5">
    <source>
        <dbReference type="ARBA" id="ARBA00022723"/>
    </source>
</evidence>
<dbReference type="Pfam" id="PF00180">
    <property type="entry name" value="Iso_dh"/>
    <property type="match status" value="1"/>
</dbReference>
<evidence type="ECO:0000313" key="11">
    <source>
        <dbReference type="EMBL" id="PEJ27340.1"/>
    </source>
</evidence>
<dbReference type="PANTHER" id="PTHR43275:SF1">
    <property type="entry name" value="D-MALATE DEHYDROGENASE [DECARBOXYLATING]"/>
    <property type="match status" value="1"/>
</dbReference>
<dbReference type="AlphaFoldDB" id="A0AAX0RVJ0"/>
<dbReference type="InterPro" id="IPR024084">
    <property type="entry name" value="IsoPropMal-DH-like_dom"/>
</dbReference>
<comment type="cofactor">
    <cofactor evidence="1">
        <name>Mn(2+)</name>
        <dbReference type="ChEBI" id="CHEBI:29035"/>
    </cofactor>
</comment>
<keyword evidence="5" id="KW-0479">Metal-binding</keyword>
<dbReference type="EMBL" id="NUEQ01000101">
    <property type="protein sequence ID" value="PEJ27340.1"/>
    <property type="molecule type" value="Genomic_DNA"/>
</dbReference>
<comment type="catalytic activity">
    <reaction evidence="9">
        <text>(R)-malate + NAD(+) = pyruvate + CO2 + NADH</text>
        <dbReference type="Rhea" id="RHEA:18365"/>
        <dbReference type="ChEBI" id="CHEBI:15361"/>
        <dbReference type="ChEBI" id="CHEBI:15588"/>
        <dbReference type="ChEBI" id="CHEBI:16526"/>
        <dbReference type="ChEBI" id="CHEBI:57540"/>
        <dbReference type="ChEBI" id="CHEBI:57945"/>
        <dbReference type="EC" id="1.1.1.83"/>
    </reaction>
</comment>
<evidence type="ECO:0000259" key="10">
    <source>
        <dbReference type="SMART" id="SM01329"/>
    </source>
</evidence>
<dbReference type="Proteomes" id="UP000220106">
    <property type="component" value="Unassembled WGS sequence"/>
</dbReference>
<dbReference type="InterPro" id="IPR050501">
    <property type="entry name" value="ICDH/IPMDH"/>
</dbReference>
<dbReference type="SMART" id="SM01329">
    <property type="entry name" value="Iso_dh"/>
    <property type="match status" value="1"/>
</dbReference>